<reference evidence="2 3" key="1">
    <citation type="submission" date="2022-05" db="EMBL/GenBank/DDBJ databases">
        <authorList>
            <consortium name="Genoscope - CEA"/>
            <person name="William W."/>
        </authorList>
    </citation>
    <scope>NUCLEOTIDE SEQUENCE [LARGE SCALE GENOMIC DNA]</scope>
</reference>
<proteinExistence type="predicted"/>
<evidence type="ECO:0000313" key="3">
    <source>
        <dbReference type="Proteomes" id="UP001159427"/>
    </source>
</evidence>
<comment type="caution">
    <text evidence="2">The sequence shown here is derived from an EMBL/GenBank/DDBJ whole genome shotgun (WGS) entry which is preliminary data.</text>
</comment>
<dbReference type="Proteomes" id="UP001159427">
    <property type="component" value="Unassembled WGS sequence"/>
</dbReference>
<sequence length="75" mass="8445">MDPIVKKLLEGKPEDEKYQAIAFSFACLLTGPRANQSRDAPFNSEEHVPKKDADREPKFSFEEVNDDEEDSSGTV</sequence>
<feature type="region of interest" description="Disordered" evidence="1">
    <location>
        <begin position="34"/>
        <end position="75"/>
    </location>
</feature>
<evidence type="ECO:0000313" key="2">
    <source>
        <dbReference type="EMBL" id="CAH3024507.1"/>
    </source>
</evidence>
<gene>
    <name evidence="2" type="ORF">PEVE_00023149</name>
</gene>
<name>A0ABN8M718_9CNID</name>
<protein>
    <submittedName>
        <fullName evidence="2">Uncharacterized protein</fullName>
    </submittedName>
</protein>
<keyword evidence="3" id="KW-1185">Reference proteome</keyword>
<feature type="compositionally biased region" description="Basic and acidic residues" evidence="1">
    <location>
        <begin position="44"/>
        <end position="61"/>
    </location>
</feature>
<feature type="compositionally biased region" description="Acidic residues" evidence="1">
    <location>
        <begin position="63"/>
        <end position="75"/>
    </location>
</feature>
<dbReference type="EMBL" id="CALNXI010000307">
    <property type="protein sequence ID" value="CAH3024507.1"/>
    <property type="molecule type" value="Genomic_DNA"/>
</dbReference>
<organism evidence="2 3">
    <name type="scientific">Porites evermanni</name>
    <dbReference type="NCBI Taxonomy" id="104178"/>
    <lineage>
        <taxon>Eukaryota</taxon>
        <taxon>Metazoa</taxon>
        <taxon>Cnidaria</taxon>
        <taxon>Anthozoa</taxon>
        <taxon>Hexacorallia</taxon>
        <taxon>Scleractinia</taxon>
        <taxon>Fungiina</taxon>
        <taxon>Poritidae</taxon>
        <taxon>Porites</taxon>
    </lineage>
</organism>
<evidence type="ECO:0000256" key="1">
    <source>
        <dbReference type="SAM" id="MobiDB-lite"/>
    </source>
</evidence>
<accession>A0ABN8M718</accession>